<dbReference type="GO" id="GO:0005886">
    <property type="term" value="C:plasma membrane"/>
    <property type="evidence" value="ECO:0007669"/>
    <property type="project" value="TreeGrafter"/>
</dbReference>
<reference evidence="11" key="1">
    <citation type="submission" date="2023-10" db="EMBL/GenBank/DDBJ databases">
        <title>Genome assembly of Pristionchus species.</title>
        <authorList>
            <person name="Yoshida K."/>
            <person name="Sommer R.J."/>
        </authorList>
    </citation>
    <scope>NUCLEOTIDE SEQUENCE</scope>
    <source>
        <strain evidence="11">RS0144</strain>
    </source>
</reference>
<keyword evidence="8 9" id="KW-0472">Membrane</keyword>
<keyword evidence="4 9" id="KW-0812">Transmembrane</keyword>
<keyword evidence="3" id="KW-0813">Transport</keyword>
<feature type="transmembrane region" description="Helical" evidence="9">
    <location>
        <begin position="20"/>
        <end position="41"/>
    </location>
</feature>
<comment type="similarity">
    <text evidence="2">Belongs to the SLC41A transporter family.</text>
</comment>
<dbReference type="GO" id="GO:0008324">
    <property type="term" value="F:monoatomic cation transmembrane transporter activity"/>
    <property type="evidence" value="ECO:0007669"/>
    <property type="project" value="InterPro"/>
</dbReference>
<evidence type="ECO:0000313" key="12">
    <source>
        <dbReference type="Proteomes" id="UP001432027"/>
    </source>
</evidence>
<dbReference type="EMBL" id="BTSX01000003">
    <property type="protein sequence ID" value="GMS90505.1"/>
    <property type="molecule type" value="Genomic_DNA"/>
</dbReference>
<keyword evidence="12" id="KW-1185">Reference proteome</keyword>
<dbReference type="InterPro" id="IPR036739">
    <property type="entry name" value="SLC41_membr_dom_sf"/>
</dbReference>
<evidence type="ECO:0000256" key="2">
    <source>
        <dbReference type="ARBA" id="ARBA00009749"/>
    </source>
</evidence>
<evidence type="ECO:0000256" key="7">
    <source>
        <dbReference type="ARBA" id="ARBA00023065"/>
    </source>
</evidence>
<evidence type="ECO:0000256" key="4">
    <source>
        <dbReference type="ARBA" id="ARBA00022692"/>
    </source>
</evidence>
<evidence type="ECO:0000313" key="11">
    <source>
        <dbReference type="EMBL" id="GMS90505.1"/>
    </source>
</evidence>
<evidence type="ECO:0000256" key="8">
    <source>
        <dbReference type="ARBA" id="ARBA00023136"/>
    </source>
</evidence>
<dbReference type="Gene3D" id="1.10.357.20">
    <property type="entry name" value="SLC41 divalent cation transporters, integral membrane domain"/>
    <property type="match status" value="1"/>
</dbReference>
<evidence type="ECO:0000256" key="5">
    <source>
        <dbReference type="ARBA" id="ARBA00022842"/>
    </source>
</evidence>
<evidence type="ECO:0000259" key="10">
    <source>
        <dbReference type="Pfam" id="PF01769"/>
    </source>
</evidence>
<evidence type="ECO:0000256" key="6">
    <source>
        <dbReference type="ARBA" id="ARBA00022989"/>
    </source>
</evidence>
<name>A0AAV5T5X2_9BILA</name>
<evidence type="ECO:0000256" key="9">
    <source>
        <dbReference type="SAM" id="Phobius"/>
    </source>
</evidence>
<dbReference type="Pfam" id="PF01769">
    <property type="entry name" value="MgtE"/>
    <property type="match status" value="1"/>
</dbReference>
<sequence length="159" mass="17422">MMLCFLEVSSFPSPPLIFPSFSFSFSFSLYLTIISATIAALNDLPRDVLIHGWYAVIEAMIISCSSGEIFKKSVGIAVFQPLVNGIGGNIVTVQASRISTSLHQGIKLKRGISHFCSARRAFFTRETDSSATRVLLLLSLFSHSIFSTIIFLLPFPSPP</sequence>
<gene>
    <name evidence="11" type="ORF">PENTCL1PPCAC_12680</name>
</gene>
<keyword evidence="6 9" id="KW-1133">Transmembrane helix</keyword>
<dbReference type="InterPro" id="IPR006667">
    <property type="entry name" value="SLC41_membr_dom"/>
</dbReference>
<dbReference type="AlphaFoldDB" id="A0AAV5T5X2"/>
<comment type="subcellular location">
    <subcellularLocation>
        <location evidence="1">Membrane</location>
        <topology evidence="1">Multi-pass membrane protein</topology>
    </subcellularLocation>
</comment>
<dbReference type="InterPro" id="IPR045349">
    <property type="entry name" value="SLC41A1-3"/>
</dbReference>
<evidence type="ECO:0000256" key="1">
    <source>
        <dbReference type="ARBA" id="ARBA00004141"/>
    </source>
</evidence>
<organism evidence="11 12">
    <name type="scientific">Pristionchus entomophagus</name>
    <dbReference type="NCBI Taxonomy" id="358040"/>
    <lineage>
        <taxon>Eukaryota</taxon>
        <taxon>Metazoa</taxon>
        <taxon>Ecdysozoa</taxon>
        <taxon>Nematoda</taxon>
        <taxon>Chromadorea</taxon>
        <taxon>Rhabditida</taxon>
        <taxon>Rhabditina</taxon>
        <taxon>Diplogasteromorpha</taxon>
        <taxon>Diplogasteroidea</taxon>
        <taxon>Neodiplogasteridae</taxon>
        <taxon>Pristionchus</taxon>
    </lineage>
</organism>
<feature type="transmembrane region" description="Helical" evidence="9">
    <location>
        <begin position="134"/>
        <end position="155"/>
    </location>
</feature>
<dbReference type="PANTHER" id="PTHR16228:SF21">
    <property type="entry name" value="SLC41A_MGTE INTEGRAL MEMBRANE DOMAIN-CONTAINING PROTEIN"/>
    <property type="match status" value="1"/>
</dbReference>
<dbReference type="SUPFAM" id="SSF161093">
    <property type="entry name" value="MgtE membrane domain-like"/>
    <property type="match status" value="1"/>
</dbReference>
<protein>
    <recommendedName>
        <fullName evidence="10">SLC41A/MgtE integral membrane domain-containing protein</fullName>
    </recommendedName>
</protein>
<keyword evidence="7" id="KW-0406">Ion transport</keyword>
<comment type="caution">
    <text evidence="11">The sequence shown here is derived from an EMBL/GenBank/DDBJ whole genome shotgun (WGS) entry which is preliminary data.</text>
</comment>
<dbReference type="Proteomes" id="UP001432027">
    <property type="component" value="Unassembled WGS sequence"/>
</dbReference>
<evidence type="ECO:0000256" key="3">
    <source>
        <dbReference type="ARBA" id="ARBA00022448"/>
    </source>
</evidence>
<keyword evidence="5" id="KW-0460">Magnesium</keyword>
<accession>A0AAV5T5X2</accession>
<dbReference type="PANTHER" id="PTHR16228">
    <property type="entry name" value="DIVALENT CATION TRANSPORTER SOLUTE CARRIER FAMILY 41"/>
    <property type="match status" value="1"/>
</dbReference>
<proteinExistence type="inferred from homology"/>
<feature type="domain" description="SLC41A/MgtE integral membrane" evidence="10">
    <location>
        <begin position="80"/>
        <end position="147"/>
    </location>
</feature>